<reference evidence="1" key="2">
    <citation type="submission" date="2020-11" db="EMBL/GenBank/DDBJ databases">
        <authorList>
            <person name="McCartney M.A."/>
            <person name="Auch B."/>
            <person name="Kono T."/>
            <person name="Mallez S."/>
            <person name="Becker A."/>
            <person name="Gohl D.M."/>
            <person name="Silverstein K.A.T."/>
            <person name="Koren S."/>
            <person name="Bechman K.B."/>
            <person name="Herman A."/>
            <person name="Abrahante J.E."/>
            <person name="Garbe J."/>
        </authorList>
    </citation>
    <scope>NUCLEOTIDE SEQUENCE</scope>
    <source>
        <strain evidence="1">Duluth1</strain>
        <tissue evidence="1">Whole animal</tissue>
    </source>
</reference>
<evidence type="ECO:0000313" key="2">
    <source>
        <dbReference type="Proteomes" id="UP000828390"/>
    </source>
</evidence>
<proteinExistence type="predicted"/>
<keyword evidence="2" id="KW-1185">Reference proteome</keyword>
<name>A0A9D4RQD4_DREPO</name>
<dbReference type="Proteomes" id="UP000828390">
    <property type="component" value="Unassembled WGS sequence"/>
</dbReference>
<dbReference type="AlphaFoldDB" id="A0A9D4RQD4"/>
<dbReference type="EMBL" id="JAIWYP010000002">
    <property type="protein sequence ID" value="KAH3874830.1"/>
    <property type="molecule type" value="Genomic_DNA"/>
</dbReference>
<organism evidence="1 2">
    <name type="scientific">Dreissena polymorpha</name>
    <name type="common">Zebra mussel</name>
    <name type="synonym">Mytilus polymorpha</name>
    <dbReference type="NCBI Taxonomy" id="45954"/>
    <lineage>
        <taxon>Eukaryota</taxon>
        <taxon>Metazoa</taxon>
        <taxon>Spiralia</taxon>
        <taxon>Lophotrochozoa</taxon>
        <taxon>Mollusca</taxon>
        <taxon>Bivalvia</taxon>
        <taxon>Autobranchia</taxon>
        <taxon>Heteroconchia</taxon>
        <taxon>Euheterodonta</taxon>
        <taxon>Imparidentia</taxon>
        <taxon>Neoheterodontei</taxon>
        <taxon>Myida</taxon>
        <taxon>Dreissenoidea</taxon>
        <taxon>Dreissenidae</taxon>
        <taxon>Dreissena</taxon>
    </lineage>
</organism>
<accession>A0A9D4RQD4</accession>
<evidence type="ECO:0000313" key="1">
    <source>
        <dbReference type="EMBL" id="KAH3874830.1"/>
    </source>
</evidence>
<protein>
    <submittedName>
        <fullName evidence="1">Uncharacterized protein</fullName>
    </submittedName>
</protein>
<reference evidence="1" key="1">
    <citation type="journal article" date="2019" name="bioRxiv">
        <title>The Genome of the Zebra Mussel, Dreissena polymorpha: A Resource for Invasive Species Research.</title>
        <authorList>
            <person name="McCartney M.A."/>
            <person name="Auch B."/>
            <person name="Kono T."/>
            <person name="Mallez S."/>
            <person name="Zhang Y."/>
            <person name="Obille A."/>
            <person name="Becker A."/>
            <person name="Abrahante J.E."/>
            <person name="Garbe J."/>
            <person name="Badalamenti J.P."/>
            <person name="Herman A."/>
            <person name="Mangelson H."/>
            <person name="Liachko I."/>
            <person name="Sullivan S."/>
            <person name="Sone E.D."/>
            <person name="Koren S."/>
            <person name="Silverstein K.A.T."/>
            <person name="Beckman K.B."/>
            <person name="Gohl D.M."/>
        </authorList>
    </citation>
    <scope>NUCLEOTIDE SEQUENCE</scope>
    <source>
        <strain evidence="1">Duluth1</strain>
        <tissue evidence="1">Whole animal</tissue>
    </source>
</reference>
<gene>
    <name evidence="1" type="ORF">DPMN_038083</name>
</gene>
<sequence>MIQLGKSRAININTEATVAPLSRDINGSLGERLLTEGLHVDDECRSAIHNHPIT</sequence>
<comment type="caution">
    <text evidence="1">The sequence shown here is derived from an EMBL/GenBank/DDBJ whole genome shotgun (WGS) entry which is preliminary data.</text>
</comment>